<sequence length="380" mass="44639">MSFLRSKMSKKIKYIINFAMSLFILPFFYIEKKIIGKKIWLCGAGNGYYENNIASIHDYILKSLPLAKNKIFFVTTNRELLSGDVAFPVLIRGHLKTYALSILADYLIFDTCNSDIAPGIHRYLSALKVNVNHGFEGLKKLPEDYYAKIDADIHCASSMREKYIKVFECGAANEKVFITGYPRFDRIVSRENSHVKKILFFPTWRSWLESLSNDELNNSTYVRSIYDFLYSERLKEYLSENNIIMYYKPHHKISHLKLDLSSCKNIILLKDYDDLTHYICESDLLITDYSSVAWDFLYSNREVIFYIFDIDEYILKQGLYYDVRTSLRNYGGTPDEIINLLKKERKEVDLNLSSMAGEFFEYRDNKNSERILKLICEYKI</sequence>
<accession>A0A0A8J4G0</accession>
<organism evidence="1">
    <name type="scientific">Escherichia coli</name>
    <dbReference type="NCBI Taxonomy" id="562"/>
    <lineage>
        <taxon>Bacteria</taxon>
        <taxon>Pseudomonadati</taxon>
        <taxon>Pseudomonadota</taxon>
        <taxon>Gammaproteobacteria</taxon>
        <taxon>Enterobacterales</taxon>
        <taxon>Enterobacteriaceae</taxon>
        <taxon>Escherichia</taxon>
    </lineage>
</organism>
<dbReference type="Pfam" id="PF04464">
    <property type="entry name" value="Glyphos_transf"/>
    <property type="match status" value="1"/>
</dbReference>
<protein>
    <submittedName>
        <fullName evidence="1">Putative glycerophosphotransferase</fullName>
    </submittedName>
</protein>
<reference evidence="1" key="1">
    <citation type="journal article" date="2014" name="DNA Res.">
        <title>A complete view of the genetic diversity of the Escherichia coli O-antigen biosynthesis gene cluster.</title>
        <authorList>
            <person name="Iguchi A."/>
            <person name="Iyoda S."/>
            <person name="Kikuchi T."/>
            <person name="Ogura Y."/>
            <person name="Katsura K."/>
            <person name="Ohnishi M."/>
            <person name="Hayashi T."/>
            <person name="Thomson N.R."/>
        </authorList>
    </citation>
    <scope>NUCLEOTIDE SEQUENCE</scope>
    <source>
        <strain evidence="1">H19</strain>
    </source>
</reference>
<keyword evidence="1" id="KW-0808">Transferase</keyword>
<name>A0A0A8J4G0_ECOLX</name>
<dbReference type="InterPro" id="IPR007554">
    <property type="entry name" value="Glycerophosphate_synth"/>
</dbReference>
<dbReference type="GO" id="GO:0047355">
    <property type="term" value="F:CDP-glycerol glycerophosphotransferase activity"/>
    <property type="evidence" value="ECO:0007669"/>
    <property type="project" value="InterPro"/>
</dbReference>
<dbReference type="InterPro" id="IPR043148">
    <property type="entry name" value="TagF_C"/>
</dbReference>
<dbReference type="SUPFAM" id="SSF53756">
    <property type="entry name" value="UDP-Glycosyltransferase/glycogen phosphorylase"/>
    <property type="match status" value="1"/>
</dbReference>
<dbReference type="GO" id="GO:0016020">
    <property type="term" value="C:membrane"/>
    <property type="evidence" value="ECO:0007669"/>
    <property type="project" value="InterPro"/>
</dbReference>
<evidence type="ECO:0000313" key="1">
    <source>
        <dbReference type="EMBL" id="BAQ01294.1"/>
    </source>
</evidence>
<proteinExistence type="predicted"/>
<dbReference type="PANTHER" id="PTHR37316">
    <property type="entry name" value="TEICHOIC ACID GLYCEROL-PHOSPHATE PRIMASE"/>
    <property type="match status" value="1"/>
</dbReference>
<dbReference type="EMBL" id="AB812036">
    <property type="protein sequence ID" value="BAQ01294.1"/>
    <property type="molecule type" value="Genomic_DNA"/>
</dbReference>
<dbReference type="Gene3D" id="3.40.50.12580">
    <property type="match status" value="1"/>
</dbReference>
<dbReference type="AlphaFoldDB" id="A0A0A8J4G0"/>
<dbReference type="PANTHER" id="PTHR37316:SF3">
    <property type="entry name" value="TEICHOIC ACID GLYCEROL-PHOSPHATE TRANSFERASE"/>
    <property type="match status" value="1"/>
</dbReference>
<dbReference type="InterPro" id="IPR051612">
    <property type="entry name" value="Teichoic_Acid_Biosynth"/>
</dbReference>